<evidence type="ECO:0000313" key="3">
    <source>
        <dbReference type="Proteomes" id="UP001283341"/>
    </source>
</evidence>
<dbReference type="Proteomes" id="UP001283341">
    <property type="component" value="Unassembled WGS sequence"/>
</dbReference>
<evidence type="ECO:0000256" key="1">
    <source>
        <dbReference type="SAM" id="Phobius"/>
    </source>
</evidence>
<feature type="transmembrane region" description="Helical" evidence="1">
    <location>
        <begin position="166"/>
        <end position="187"/>
    </location>
</feature>
<proteinExistence type="predicted"/>
<feature type="transmembrane region" description="Helical" evidence="1">
    <location>
        <begin position="21"/>
        <end position="47"/>
    </location>
</feature>
<keyword evidence="1" id="KW-0812">Transmembrane</keyword>
<gene>
    <name evidence="2" type="ORF">B0H66DRAFT_306077</name>
</gene>
<name>A0AAE0I1M1_9PEZI</name>
<dbReference type="EMBL" id="JAUEDM010000005">
    <property type="protein sequence ID" value="KAK3316815.1"/>
    <property type="molecule type" value="Genomic_DNA"/>
</dbReference>
<keyword evidence="1" id="KW-1133">Transmembrane helix</keyword>
<keyword evidence="1" id="KW-0472">Membrane</keyword>
<dbReference type="AlphaFoldDB" id="A0AAE0I1M1"/>
<feature type="transmembrane region" description="Helical" evidence="1">
    <location>
        <begin position="131"/>
        <end position="160"/>
    </location>
</feature>
<feature type="transmembrane region" description="Helical" evidence="1">
    <location>
        <begin position="67"/>
        <end position="86"/>
    </location>
</feature>
<sequence length="225" mass="24388">MAQPQRQPPSQSQLTWPRTKLTFYIWWTMQTFIPCILSVVSLIGYAISIVSATKPPPRDKHDELTLVDLLLGIGVPLANLTLLYYLSVKLRVVVAGWHGMRRRPSPPSLKSRWFESALATQEFLLSTKKGAAVLFVAAAAWVPAIGVSSVAMVILVMFAGSGFGGLLGFVGLVIGGLSLIGHLVYVWGRSLKFLVMGSSNKGREVGEGEDGEMLLPLPLAGEERA</sequence>
<organism evidence="2 3">
    <name type="scientific">Apodospora peruviana</name>
    <dbReference type="NCBI Taxonomy" id="516989"/>
    <lineage>
        <taxon>Eukaryota</taxon>
        <taxon>Fungi</taxon>
        <taxon>Dikarya</taxon>
        <taxon>Ascomycota</taxon>
        <taxon>Pezizomycotina</taxon>
        <taxon>Sordariomycetes</taxon>
        <taxon>Sordariomycetidae</taxon>
        <taxon>Sordariales</taxon>
        <taxon>Lasiosphaeriaceae</taxon>
        <taxon>Apodospora</taxon>
    </lineage>
</organism>
<protein>
    <submittedName>
        <fullName evidence="2">Uncharacterized protein</fullName>
    </submittedName>
</protein>
<evidence type="ECO:0000313" key="2">
    <source>
        <dbReference type="EMBL" id="KAK3316815.1"/>
    </source>
</evidence>
<reference evidence="2" key="1">
    <citation type="journal article" date="2023" name="Mol. Phylogenet. Evol.">
        <title>Genome-scale phylogeny and comparative genomics of the fungal order Sordariales.</title>
        <authorList>
            <person name="Hensen N."/>
            <person name="Bonometti L."/>
            <person name="Westerberg I."/>
            <person name="Brannstrom I.O."/>
            <person name="Guillou S."/>
            <person name="Cros-Aarteil S."/>
            <person name="Calhoun S."/>
            <person name="Haridas S."/>
            <person name="Kuo A."/>
            <person name="Mondo S."/>
            <person name="Pangilinan J."/>
            <person name="Riley R."/>
            <person name="LaButti K."/>
            <person name="Andreopoulos B."/>
            <person name="Lipzen A."/>
            <person name="Chen C."/>
            <person name="Yan M."/>
            <person name="Daum C."/>
            <person name="Ng V."/>
            <person name="Clum A."/>
            <person name="Steindorff A."/>
            <person name="Ohm R.A."/>
            <person name="Martin F."/>
            <person name="Silar P."/>
            <person name="Natvig D.O."/>
            <person name="Lalanne C."/>
            <person name="Gautier V."/>
            <person name="Ament-Velasquez S.L."/>
            <person name="Kruys A."/>
            <person name="Hutchinson M.I."/>
            <person name="Powell A.J."/>
            <person name="Barry K."/>
            <person name="Miller A.N."/>
            <person name="Grigoriev I.V."/>
            <person name="Debuchy R."/>
            <person name="Gladieux P."/>
            <person name="Hiltunen Thoren M."/>
            <person name="Johannesson H."/>
        </authorList>
    </citation>
    <scope>NUCLEOTIDE SEQUENCE</scope>
    <source>
        <strain evidence="2">CBS 118394</strain>
    </source>
</reference>
<accession>A0AAE0I1M1</accession>
<keyword evidence="3" id="KW-1185">Reference proteome</keyword>
<comment type="caution">
    <text evidence="2">The sequence shown here is derived from an EMBL/GenBank/DDBJ whole genome shotgun (WGS) entry which is preliminary data.</text>
</comment>
<reference evidence="2" key="2">
    <citation type="submission" date="2023-06" db="EMBL/GenBank/DDBJ databases">
        <authorList>
            <consortium name="Lawrence Berkeley National Laboratory"/>
            <person name="Haridas S."/>
            <person name="Hensen N."/>
            <person name="Bonometti L."/>
            <person name="Westerberg I."/>
            <person name="Brannstrom I.O."/>
            <person name="Guillou S."/>
            <person name="Cros-Aarteil S."/>
            <person name="Calhoun S."/>
            <person name="Kuo A."/>
            <person name="Mondo S."/>
            <person name="Pangilinan J."/>
            <person name="Riley R."/>
            <person name="Labutti K."/>
            <person name="Andreopoulos B."/>
            <person name="Lipzen A."/>
            <person name="Chen C."/>
            <person name="Yanf M."/>
            <person name="Daum C."/>
            <person name="Ng V."/>
            <person name="Clum A."/>
            <person name="Steindorff A."/>
            <person name="Ohm R."/>
            <person name="Martin F."/>
            <person name="Silar P."/>
            <person name="Natvig D."/>
            <person name="Lalanne C."/>
            <person name="Gautier V."/>
            <person name="Ament-Velasquez S.L."/>
            <person name="Kruys A."/>
            <person name="Hutchinson M.I."/>
            <person name="Powell A.J."/>
            <person name="Barry K."/>
            <person name="Miller A.N."/>
            <person name="Grigoriev I.V."/>
            <person name="Debuchy R."/>
            <person name="Gladieux P."/>
            <person name="Thoren M.H."/>
            <person name="Johannesson H."/>
        </authorList>
    </citation>
    <scope>NUCLEOTIDE SEQUENCE</scope>
    <source>
        <strain evidence="2">CBS 118394</strain>
    </source>
</reference>